<dbReference type="InterPro" id="IPR011006">
    <property type="entry name" value="CheY-like_superfamily"/>
</dbReference>
<dbReference type="EMBL" id="AP035768">
    <property type="protein sequence ID" value="BFO15408.1"/>
    <property type="molecule type" value="Genomic_DNA"/>
</dbReference>
<sequence length="84" mass="8772">MSGQPIRVLVVEDDPVAADAHVLYVDRVPGFVAVGKAHTGAEARRALERTPSTCSSSTSTCPTCTAFSWPAPCARPATTPTSSR</sequence>
<evidence type="ECO:0000313" key="1">
    <source>
        <dbReference type="EMBL" id="BFO15408.1"/>
    </source>
</evidence>
<proteinExistence type="predicted"/>
<dbReference type="Gene3D" id="3.40.50.2300">
    <property type="match status" value="1"/>
</dbReference>
<gene>
    <name evidence="1" type="ORF">SHKM778_17960</name>
</gene>
<name>A0AAT9HDB3_9ACTN</name>
<protein>
    <recommendedName>
        <fullName evidence="2">Response regulator</fullName>
    </recommendedName>
</protein>
<organism evidence="1">
    <name type="scientific">Streptomyces haneummycinicus</name>
    <dbReference type="NCBI Taxonomy" id="3074435"/>
    <lineage>
        <taxon>Bacteria</taxon>
        <taxon>Bacillati</taxon>
        <taxon>Actinomycetota</taxon>
        <taxon>Actinomycetes</taxon>
        <taxon>Kitasatosporales</taxon>
        <taxon>Streptomycetaceae</taxon>
        <taxon>Streptomyces</taxon>
    </lineage>
</organism>
<dbReference type="SUPFAM" id="SSF52172">
    <property type="entry name" value="CheY-like"/>
    <property type="match status" value="1"/>
</dbReference>
<evidence type="ECO:0008006" key="2">
    <source>
        <dbReference type="Google" id="ProtNLM"/>
    </source>
</evidence>
<reference evidence="1" key="1">
    <citation type="submission" date="2024-06" db="EMBL/GenBank/DDBJ databases">
        <authorList>
            <consortium name="consrtm"/>
            <person name="Uemura M."/>
            <person name="Terahara T."/>
        </authorList>
    </citation>
    <scope>NUCLEOTIDE SEQUENCE</scope>
    <source>
        <strain evidence="1">KM77-8</strain>
    </source>
</reference>
<accession>A0AAT9HDB3</accession>
<dbReference type="AlphaFoldDB" id="A0AAT9HDB3"/>
<reference evidence="1" key="2">
    <citation type="submission" date="2024-07" db="EMBL/GenBank/DDBJ databases">
        <title>Streptomyces haneummycinica sp. nov., a new antibiotic-producing actinobacterium isolated from marine sediment.</title>
        <authorList>
            <person name="Uemura M."/>
            <person name="Hamada M."/>
            <person name="Hirano S."/>
            <person name="Kobayashi K."/>
            <person name="Ohshiro T."/>
            <person name="Kobayashi T."/>
            <person name="Terahara T."/>
        </authorList>
    </citation>
    <scope>NUCLEOTIDE SEQUENCE</scope>
    <source>
        <strain evidence="1">KM77-8</strain>
    </source>
</reference>